<name>A0A7G1HTC5_9BACT</name>
<dbReference type="SUPFAM" id="SSF46689">
    <property type="entry name" value="Homeodomain-like"/>
    <property type="match status" value="1"/>
</dbReference>
<reference evidence="2" key="1">
    <citation type="submission" date="2020-07" db="EMBL/GenBank/DDBJ databases">
        <title>Complete genome sequencing of Coprobacter sp. strain 2CBH44.</title>
        <authorList>
            <person name="Sakamoto M."/>
            <person name="Murakami T."/>
            <person name="Mori H."/>
        </authorList>
    </citation>
    <scope>NUCLEOTIDE SEQUENCE [LARGE SCALE GENOMIC DNA]</scope>
    <source>
        <strain evidence="2">2CBH44</strain>
    </source>
</reference>
<dbReference type="KEGG" id="copr:Cop2CBH44_01240"/>
<evidence type="ECO:0000313" key="2">
    <source>
        <dbReference type="Proteomes" id="UP000594042"/>
    </source>
</evidence>
<keyword evidence="2" id="KW-1185">Reference proteome</keyword>
<proteinExistence type="predicted"/>
<dbReference type="Proteomes" id="UP000594042">
    <property type="component" value="Chromosome"/>
</dbReference>
<accession>A0A7G1HTC5</accession>
<dbReference type="EMBL" id="AP023322">
    <property type="protein sequence ID" value="BCI61771.1"/>
    <property type="molecule type" value="Genomic_DNA"/>
</dbReference>
<dbReference type="AlphaFoldDB" id="A0A7G1HTC5"/>
<sequence length="96" mass="11672">MKHTLEEKRDIVRQIKRGRPLSSLCKTLHLDRHMVRNWLLRYEKYRDQGLRIRTPKYHFNTQEKERIIWEHTKKRISLNLPSREGPGVCDARAKLP</sequence>
<gene>
    <name evidence="1" type="ORF">Cop2CBH44_01240</name>
</gene>
<organism evidence="1 2">
    <name type="scientific">Coprobacter secundus subsp. similis</name>
    <dbReference type="NCBI Taxonomy" id="2751153"/>
    <lineage>
        <taxon>Bacteria</taxon>
        <taxon>Pseudomonadati</taxon>
        <taxon>Bacteroidota</taxon>
        <taxon>Bacteroidia</taxon>
        <taxon>Bacteroidales</taxon>
        <taxon>Barnesiellaceae</taxon>
        <taxon>Coprobacter</taxon>
    </lineage>
</organism>
<protein>
    <submittedName>
        <fullName evidence="1">Uncharacterized protein</fullName>
    </submittedName>
</protein>
<dbReference type="InterPro" id="IPR009057">
    <property type="entry name" value="Homeodomain-like_sf"/>
</dbReference>
<evidence type="ECO:0000313" key="1">
    <source>
        <dbReference type="EMBL" id="BCI61771.1"/>
    </source>
</evidence>
<dbReference type="RefSeq" id="WP_200755321.1">
    <property type="nucleotide sequence ID" value="NZ_AP023322.1"/>
</dbReference>